<dbReference type="EMBL" id="BDQF01000327">
    <property type="protein sequence ID" value="GAW84445.1"/>
    <property type="molecule type" value="Genomic_DNA"/>
</dbReference>
<evidence type="ECO:0000313" key="3">
    <source>
        <dbReference type="Proteomes" id="UP000195521"/>
    </source>
</evidence>
<evidence type="ECO:0000256" key="1">
    <source>
        <dbReference type="SAM" id="Phobius"/>
    </source>
</evidence>
<dbReference type="OMA" id="HEISKYQ"/>
<keyword evidence="1" id="KW-0812">Transmembrane</keyword>
<keyword evidence="1" id="KW-1133">Transmembrane helix</keyword>
<dbReference type="RefSeq" id="XP_028547034.1">
    <property type="nucleotide sequence ID" value="XM_028691233.1"/>
</dbReference>
<comment type="caution">
    <text evidence="2">The sequence shown here is derived from an EMBL/GenBank/DDBJ whole genome shotgun (WGS) entry which is preliminary data.</text>
</comment>
<protein>
    <submittedName>
        <fullName evidence="2">Variable surface protein</fullName>
    </submittedName>
</protein>
<keyword evidence="1" id="KW-0472">Membrane</keyword>
<name>A0A1Y1JSL1_PLAGO</name>
<dbReference type="Proteomes" id="UP000195521">
    <property type="component" value="Unassembled WGS sequence"/>
</dbReference>
<feature type="transmembrane region" description="Helical" evidence="1">
    <location>
        <begin position="323"/>
        <end position="344"/>
    </location>
</feature>
<keyword evidence="3" id="KW-1185">Reference proteome</keyword>
<organism evidence="2 3">
    <name type="scientific">Plasmodium gonderi</name>
    <dbReference type="NCBI Taxonomy" id="77519"/>
    <lineage>
        <taxon>Eukaryota</taxon>
        <taxon>Sar</taxon>
        <taxon>Alveolata</taxon>
        <taxon>Apicomplexa</taxon>
        <taxon>Aconoidasida</taxon>
        <taxon>Haemosporida</taxon>
        <taxon>Plasmodiidae</taxon>
        <taxon>Plasmodium</taxon>
        <taxon>Plasmodium (Plasmodium)</taxon>
    </lineage>
</organism>
<dbReference type="Pfam" id="PF05795">
    <property type="entry name" value="Plasmodium_Vir"/>
    <property type="match status" value="1"/>
</dbReference>
<dbReference type="AlphaFoldDB" id="A0A1Y1JSL1"/>
<reference evidence="3" key="1">
    <citation type="submission" date="2017-04" db="EMBL/GenBank/DDBJ databases">
        <title>Plasmodium gonderi genome.</title>
        <authorList>
            <person name="Arisue N."/>
            <person name="Honma H."/>
            <person name="Kawai S."/>
            <person name="Tougan T."/>
            <person name="Tanabe K."/>
            <person name="Horii T."/>
        </authorList>
    </citation>
    <scope>NUCLEOTIDE SEQUENCE [LARGE SCALE GENOMIC DNA]</scope>
    <source>
        <strain evidence="3">ATCC 30045</strain>
    </source>
</reference>
<evidence type="ECO:0000313" key="2">
    <source>
        <dbReference type="EMBL" id="GAW84445.1"/>
    </source>
</evidence>
<dbReference type="InterPro" id="IPR008780">
    <property type="entry name" value="Plasmodium_Vir"/>
</dbReference>
<sequence length="404" mass="47432">MGSQLGVCFLYNDDELKELPSKKKYATFHNNDLDCEDAYFYNRADFPLKQELWLNNVSKEIYKALCYIYKKSKTEGFNRDDCDYLYYWLNDIIYRNITFQLHSIGVIDVLNFLLQSNDGLKICYNNIYNVDKDNYMDIKLLFDFSKDYDTLKNYFSNGNRFCNKAFQNYVYAYIIKYNEFKDKCNKSNNSEATCIVFKKYFKDRENENLSNWTCNSAGNTEGLASSEKNHKTLEELFEPEVVPRIESQENSQEETFQREEQGGRRVVEHEISKYQDGEKHIIADQGRFTGSKSTNSYVHIGHSALSPIIDDPINSSEFTVSKAMTIASLIIGITVFSILFYRVIINLNYKENFTPFGYWVKKVLLGKSKRKRNIIMDRNIIENYTIPEDLGSPRRFNVTYSNIY</sequence>
<proteinExistence type="predicted"/>
<dbReference type="GeneID" id="39745253"/>
<accession>A0A1Y1JSL1</accession>
<gene>
    <name evidence="2" type="ORF">PGO_003015</name>
</gene>
<dbReference type="OrthoDB" id="383226at2759"/>